<reference evidence="1 2" key="1">
    <citation type="submission" date="2007-10" db="EMBL/GenBank/DDBJ databases">
        <authorList>
            <person name="Wagner-Dobler I."/>
            <person name="Ferriera S."/>
            <person name="Johnson J."/>
            <person name="Kravitz S."/>
            <person name="Beeson K."/>
            <person name="Sutton G."/>
            <person name="Rogers Y.-H."/>
            <person name="Friedman R."/>
            <person name="Frazier M."/>
            <person name="Venter J.C."/>
        </authorList>
    </citation>
    <scope>NUCLEOTIDE SEQUENCE [LARGE SCALE GENOMIC DNA]</scope>
    <source>
        <strain evidence="1 2">DFL-43</strain>
    </source>
</reference>
<dbReference type="eggNOG" id="COG0329">
    <property type="taxonomic scope" value="Bacteria"/>
</dbReference>
<dbReference type="EMBL" id="ABIA03000002">
    <property type="protein sequence ID" value="EDQ34893.1"/>
    <property type="molecule type" value="Genomic_DNA"/>
</dbReference>
<dbReference type="OrthoDB" id="9805272at2"/>
<evidence type="ECO:0000313" key="2">
    <source>
        <dbReference type="Proteomes" id="UP000004291"/>
    </source>
</evidence>
<protein>
    <recommendedName>
        <fullName evidence="3">Dihydrodipicolinate synthase/N-acetylneuraminate lyase</fullName>
    </recommendedName>
</protein>
<comment type="caution">
    <text evidence="1">The sequence shown here is derived from an EMBL/GenBank/DDBJ whole genome shotgun (WGS) entry which is preliminary data.</text>
</comment>
<reference evidence="1 2" key="2">
    <citation type="submission" date="2012-06" db="EMBL/GenBank/DDBJ databases">
        <authorList>
            <person name="Fiebig A."/>
        </authorList>
    </citation>
    <scope>NUCLEOTIDE SEQUENCE [LARGE SCALE GENOMIC DNA]</scope>
    <source>
        <strain evidence="1 2">DFL-43</strain>
    </source>
</reference>
<dbReference type="Pfam" id="PF06187">
    <property type="entry name" value="DUF993"/>
    <property type="match status" value="1"/>
</dbReference>
<dbReference type="AlphaFoldDB" id="A9D004"/>
<dbReference type="RefSeq" id="WP_007196154.1">
    <property type="nucleotide sequence ID" value="NZ_CM002917.1"/>
</dbReference>
<proteinExistence type="predicted"/>
<accession>A9D004</accession>
<dbReference type="SUPFAM" id="SSF51569">
    <property type="entry name" value="Aldolase"/>
    <property type="match status" value="1"/>
</dbReference>
<dbReference type="InterPro" id="IPR013785">
    <property type="entry name" value="Aldolase_TIM"/>
</dbReference>
<keyword evidence="2" id="KW-1185">Reference proteome</keyword>
<dbReference type="STRING" id="411684.HPDFL43_01810"/>
<dbReference type="Gene3D" id="3.20.20.70">
    <property type="entry name" value="Aldolase class I"/>
    <property type="match status" value="1"/>
</dbReference>
<name>A9D004_HOEPD</name>
<dbReference type="InterPro" id="IPR009334">
    <property type="entry name" value="DUF993"/>
</dbReference>
<gene>
    <name evidence="1" type="ORF">HPDFL43_01810</name>
</gene>
<organism evidence="1 2">
    <name type="scientific">Hoeflea phototrophica (strain DSM 17068 / NCIMB 14078 / DFL-43)</name>
    <dbReference type="NCBI Taxonomy" id="411684"/>
    <lineage>
        <taxon>Bacteria</taxon>
        <taxon>Pseudomonadati</taxon>
        <taxon>Pseudomonadota</taxon>
        <taxon>Alphaproteobacteria</taxon>
        <taxon>Hyphomicrobiales</taxon>
        <taxon>Rhizobiaceae</taxon>
        <taxon>Hoeflea</taxon>
    </lineage>
</organism>
<evidence type="ECO:0008006" key="3">
    <source>
        <dbReference type="Google" id="ProtNLM"/>
    </source>
</evidence>
<sequence>MRILLPNSDGHLSNYEVTGTPIAKASLAHDSARRVYSAAHVVCDPFAEAGSSGTGAIDWNKTMGFRAHLVDLGLGIAEAMDTAQRGMGLNWFGALELIRQTKATFPNALVANGCGTDHLDPAEATSLDDVRRAYLEQVEAIQDVGGRIILMASRALAKVAKTPDDYIKIYNDVLAACDQPVILHWLGEMFDPALAGYWGADSFEGTLPTVISVIRDNETKIDGIKISLLDAQKEIVMRRQLPGSVRMYTGDDFNYPELIAGDEQGFSHALLGIFDPIAAHAATAISKLNSGDKDGFHAVLDPTVPLARHIFQAPTQHYKTGVVFLAWLNGHQDHFTMLAGAQALRSLPHFVECFKLADACGALSRPELAVERMELLLKLYGVR</sequence>
<dbReference type="HOGENOM" id="CLU_703265_0_0_5"/>
<evidence type="ECO:0000313" key="1">
    <source>
        <dbReference type="EMBL" id="EDQ34893.1"/>
    </source>
</evidence>
<dbReference type="Proteomes" id="UP000004291">
    <property type="component" value="Chromosome"/>
</dbReference>